<evidence type="ECO:0008006" key="4">
    <source>
        <dbReference type="Google" id="ProtNLM"/>
    </source>
</evidence>
<proteinExistence type="predicted"/>
<feature type="transmembrane region" description="Helical" evidence="1">
    <location>
        <begin position="132"/>
        <end position="155"/>
    </location>
</feature>
<protein>
    <recommendedName>
        <fullName evidence="4">Protein TraX</fullName>
    </recommendedName>
</protein>
<evidence type="ECO:0000313" key="2">
    <source>
        <dbReference type="EMBL" id="KXB60238.1"/>
    </source>
</evidence>
<keyword evidence="1" id="KW-1133">Transmembrane helix</keyword>
<feature type="transmembrane region" description="Helical" evidence="1">
    <location>
        <begin position="175"/>
        <end position="197"/>
    </location>
</feature>
<dbReference type="InterPro" id="IPR008875">
    <property type="entry name" value="TraX"/>
</dbReference>
<dbReference type="Proteomes" id="UP000070394">
    <property type="component" value="Unassembled WGS sequence"/>
</dbReference>
<comment type="caution">
    <text evidence="2">The sequence shown here is derived from an EMBL/GenBank/DDBJ whole genome shotgun (WGS) entry which is preliminary data.</text>
</comment>
<name>A0A133ZXR7_9FIRM</name>
<dbReference type="OrthoDB" id="9781069at2"/>
<feature type="transmembrane region" description="Helical" evidence="1">
    <location>
        <begin position="7"/>
        <end position="26"/>
    </location>
</feature>
<gene>
    <name evidence="2" type="ORF">HMPREF1866_00664</name>
</gene>
<reference evidence="3" key="1">
    <citation type="submission" date="2016-01" db="EMBL/GenBank/DDBJ databases">
        <authorList>
            <person name="Mitreva M."/>
            <person name="Pepin K.H."/>
            <person name="Mihindukulasuriya K.A."/>
            <person name="Fulton R."/>
            <person name="Fronick C."/>
            <person name="O'Laughlin M."/>
            <person name="Miner T."/>
            <person name="Herter B."/>
            <person name="Rosa B.A."/>
            <person name="Cordes M."/>
            <person name="Tomlinson C."/>
            <person name="Wollam A."/>
            <person name="Palsikar V.B."/>
            <person name="Mardis E.R."/>
            <person name="Wilson R.K."/>
        </authorList>
    </citation>
    <scope>NUCLEOTIDE SEQUENCE [LARGE SCALE GENOMIC DNA]</scope>
    <source>
        <strain evidence="3">DNF00896</strain>
    </source>
</reference>
<feature type="transmembrane region" description="Helical" evidence="1">
    <location>
        <begin position="204"/>
        <end position="237"/>
    </location>
</feature>
<dbReference type="RefSeq" id="WP_060930598.1">
    <property type="nucleotide sequence ID" value="NZ_KQ959779.1"/>
</dbReference>
<dbReference type="Pfam" id="PF05857">
    <property type="entry name" value="TraX"/>
    <property type="match status" value="2"/>
</dbReference>
<evidence type="ECO:0000256" key="1">
    <source>
        <dbReference type="SAM" id="Phobius"/>
    </source>
</evidence>
<keyword evidence="1" id="KW-0472">Membrane</keyword>
<organism evidence="2 3">
    <name type="scientific">Lachnoanaerobaculum saburreum</name>
    <dbReference type="NCBI Taxonomy" id="467210"/>
    <lineage>
        <taxon>Bacteria</taxon>
        <taxon>Bacillati</taxon>
        <taxon>Bacillota</taxon>
        <taxon>Clostridia</taxon>
        <taxon>Lachnospirales</taxon>
        <taxon>Lachnospiraceae</taxon>
        <taxon>Lachnoanaerobaculum</taxon>
    </lineage>
</organism>
<dbReference type="EMBL" id="LSDA01000017">
    <property type="protein sequence ID" value="KXB60238.1"/>
    <property type="molecule type" value="Genomic_DNA"/>
</dbReference>
<feature type="transmembrane region" description="Helical" evidence="1">
    <location>
        <begin position="70"/>
        <end position="92"/>
    </location>
</feature>
<accession>A0A133ZXR7</accession>
<dbReference type="PATRIC" id="fig|467210.3.peg.655"/>
<evidence type="ECO:0000313" key="3">
    <source>
        <dbReference type="Proteomes" id="UP000070394"/>
    </source>
</evidence>
<sequence>METQKFNWQFLNATTLKLIAAALMFIDHIHEMFSHVGAPMWLTMLGRLVFPMFLFASSESFHYTHSKKRYLIRLLIASWFMSTFTFILQGILPNDNVVLINNAFSTFFVTGLYMLFWDIFVDGVHKKSAPKIIGAILLCFVPVLLTLPMLIGGVLSASESVSPNVVRYIAIFSLYLPNILTVEGGCLFVLLGLLFYIFRKSRVLQILVLVAMSTYIFIVGDRIQSIMIFAAVPIALYNGERGKGIKNFFYIYYPLHIGILYVISTLVFK</sequence>
<feature type="transmembrane region" description="Helical" evidence="1">
    <location>
        <begin position="38"/>
        <end position="58"/>
    </location>
</feature>
<dbReference type="AlphaFoldDB" id="A0A133ZXR7"/>
<feature type="transmembrane region" description="Helical" evidence="1">
    <location>
        <begin position="98"/>
        <end position="120"/>
    </location>
</feature>
<feature type="transmembrane region" description="Helical" evidence="1">
    <location>
        <begin position="249"/>
        <end position="268"/>
    </location>
</feature>
<keyword evidence="1" id="KW-0812">Transmembrane</keyword>
<keyword evidence="3" id="KW-1185">Reference proteome</keyword>